<accession>A0A0A9BID9</accession>
<reference evidence="1" key="1">
    <citation type="submission" date="2014-09" db="EMBL/GenBank/DDBJ databases">
        <authorList>
            <person name="Magalhaes I.L.F."/>
            <person name="Oliveira U."/>
            <person name="Santos F.R."/>
            <person name="Vidigal T.H.D.A."/>
            <person name="Brescovit A.D."/>
            <person name="Santos A.J."/>
        </authorList>
    </citation>
    <scope>NUCLEOTIDE SEQUENCE</scope>
    <source>
        <tissue evidence="1">Shoot tissue taken approximately 20 cm above the soil surface</tissue>
    </source>
</reference>
<sequence>MTKPTTNKPYNQDLQLSICYPYI</sequence>
<evidence type="ECO:0000313" key="1">
    <source>
        <dbReference type="EMBL" id="JAD61928.1"/>
    </source>
</evidence>
<protein>
    <submittedName>
        <fullName evidence="1">Uncharacterized protein</fullName>
    </submittedName>
</protein>
<proteinExistence type="predicted"/>
<dbReference type="EMBL" id="GBRH01235967">
    <property type="protein sequence ID" value="JAD61928.1"/>
    <property type="molecule type" value="Transcribed_RNA"/>
</dbReference>
<name>A0A0A9BID9_ARUDO</name>
<organism evidence="1">
    <name type="scientific">Arundo donax</name>
    <name type="common">Giant reed</name>
    <name type="synonym">Donax arundinaceus</name>
    <dbReference type="NCBI Taxonomy" id="35708"/>
    <lineage>
        <taxon>Eukaryota</taxon>
        <taxon>Viridiplantae</taxon>
        <taxon>Streptophyta</taxon>
        <taxon>Embryophyta</taxon>
        <taxon>Tracheophyta</taxon>
        <taxon>Spermatophyta</taxon>
        <taxon>Magnoliopsida</taxon>
        <taxon>Liliopsida</taxon>
        <taxon>Poales</taxon>
        <taxon>Poaceae</taxon>
        <taxon>PACMAD clade</taxon>
        <taxon>Arundinoideae</taxon>
        <taxon>Arundineae</taxon>
        <taxon>Arundo</taxon>
    </lineage>
</organism>
<reference evidence="1" key="2">
    <citation type="journal article" date="2015" name="Data Brief">
        <title>Shoot transcriptome of the giant reed, Arundo donax.</title>
        <authorList>
            <person name="Barrero R.A."/>
            <person name="Guerrero F.D."/>
            <person name="Moolhuijzen P."/>
            <person name="Goolsby J.A."/>
            <person name="Tidwell J."/>
            <person name="Bellgard S.E."/>
            <person name="Bellgard M.I."/>
        </authorList>
    </citation>
    <scope>NUCLEOTIDE SEQUENCE</scope>
    <source>
        <tissue evidence="1">Shoot tissue taken approximately 20 cm above the soil surface</tissue>
    </source>
</reference>
<dbReference type="AlphaFoldDB" id="A0A0A9BID9"/>